<name>F3PN04_9BACE</name>
<feature type="signal peptide" evidence="1">
    <location>
        <begin position="1"/>
        <end position="26"/>
    </location>
</feature>
<feature type="chain" id="PRO_5003301626" description="Lipoprotein" evidence="1">
    <location>
        <begin position="27"/>
        <end position="92"/>
    </location>
</feature>
<dbReference type="GeneID" id="86047940"/>
<evidence type="ECO:0000313" key="3">
    <source>
        <dbReference type="Proteomes" id="UP000003416"/>
    </source>
</evidence>
<dbReference type="AlphaFoldDB" id="F3PN04"/>
<accession>F3PN04</accession>
<dbReference type="STRING" id="763034.HMPREF9446_00090"/>
<dbReference type="PROSITE" id="PS51257">
    <property type="entry name" value="PROKAR_LIPOPROTEIN"/>
    <property type="match status" value="1"/>
</dbReference>
<evidence type="ECO:0000313" key="2">
    <source>
        <dbReference type="EMBL" id="EGF59796.1"/>
    </source>
</evidence>
<sequence>MKTKVLLAAVAVAFSFALTSCGNKKAADANASAGDSCCAAQTEQVCDSAKACCQADGSAACDSAKCDKACDKTACDKTACDKKECDKACDKK</sequence>
<dbReference type="HOGENOM" id="CLU_170126_0_0_10"/>
<keyword evidence="3" id="KW-1185">Reference proteome</keyword>
<dbReference type="RefSeq" id="WP_009123456.1">
    <property type="nucleotide sequence ID" value="NZ_GL882605.1"/>
</dbReference>
<organism evidence="2 3">
    <name type="scientific">Bacteroides fluxus YIT 12057</name>
    <dbReference type="NCBI Taxonomy" id="763034"/>
    <lineage>
        <taxon>Bacteria</taxon>
        <taxon>Pseudomonadati</taxon>
        <taxon>Bacteroidota</taxon>
        <taxon>Bacteroidia</taxon>
        <taxon>Bacteroidales</taxon>
        <taxon>Bacteroidaceae</taxon>
        <taxon>Bacteroides</taxon>
    </lineage>
</organism>
<evidence type="ECO:0000256" key="1">
    <source>
        <dbReference type="SAM" id="SignalP"/>
    </source>
</evidence>
<gene>
    <name evidence="2" type="ORF">HMPREF9446_00090</name>
</gene>
<dbReference type="EMBL" id="AFBN01000004">
    <property type="protein sequence ID" value="EGF59796.1"/>
    <property type="molecule type" value="Genomic_DNA"/>
</dbReference>
<proteinExistence type="predicted"/>
<reference evidence="2 3" key="1">
    <citation type="submission" date="2011-02" db="EMBL/GenBank/DDBJ databases">
        <authorList>
            <person name="Weinstock G."/>
            <person name="Sodergren E."/>
            <person name="Clifton S."/>
            <person name="Fulton L."/>
            <person name="Fulton B."/>
            <person name="Courtney L."/>
            <person name="Fronick C."/>
            <person name="Harrison M."/>
            <person name="Strong C."/>
            <person name="Farmer C."/>
            <person name="Delahaunty K."/>
            <person name="Markovic C."/>
            <person name="Hall O."/>
            <person name="Minx P."/>
            <person name="Tomlinson C."/>
            <person name="Mitreva M."/>
            <person name="Hou S."/>
            <person name="Chen J."/>
            <person name="Wollam A."/>
            <person name="Pepin K.H."/>
            <person name="Johnson M."/>
            <person name="Bhonagiri V."/>
            <person name="Zhang X."/>
            <person name="Suruliraj S."/>
            <person name="Warren W."/>
            <person name="Chinwalla A."/>
            <person name="Mardis E.R."/>
            <person name="Wilson R.K."/>
        </authorList>
    </citation>
    <scope>NUCLEOTIDE SEQUENCE [LARGE SCALE GENOMIC DNA]</scope>
    <source>
        <strain evidence="2 3">YIT 12057</strain>
    </source>
</reference>
<evidence type="ECO:0008006" key="4">
    <source>
        <dbReference type="Google" id="ProtNLM"/>
    </source>
</evidence>
<comment type="caution">
    <text evidence="2">The sequence shown here is derived from an EMBL/GenBank/DDBJ whole genome shotgun (WGS) entry which is preliminary data.</text>
</comment>
<dbReference type="eggNOG" id="ENOG5030WN6">
    <property type="taxonomic scope" value="Bacteria"/>
</dbReference>
<keyword evidence="1" id="KW-0732">Signal</keyword>
<dbReference type="Proteomes" id="UP000003416">
    <property type="component" value="Unassembled WGS sequence"/>
</dbReference>
<protein>
    <recommendedName>
        <fullName evidence="4">Lipoprotein</fullName>
    </recommendedName>
</protein>